<evidence type="ECO:0000313" key="3">
    <source>
        <dbReference type="Proteomes" id="UP000197032"/>
    </source>
</evidence>
<dbReference type="InterPro" id="IPR018709">
    <property type="entry name" value="CoA_activase_DUF2229"/>
</dbReference>
<dbReference type="AlphaFoldDB" id="A0A1Z5HPK0"/>
<dbReference type="EMBL" id="BDGJ01000016">
    <property type="protein sequence ID" value="GAW91358.1"/>
    <property type="molecule type" value="Genomic_DNA"/>
</dbReference>
<dbReference type="PANTHER" id="PTHR32329:SF2">
    <property type="entry name" value="BIFUNCTIONAL PROTEIN [INCLUDES 2-HYDROXYACYL-COA DEHYDRATASE (N-TER) AND ITS ACTIVATOR DOMAIN (C_TERM)"/>
    <property type="match status" value="1"/>
</dbReference>
<keyword evidence="3" id="KW-1185">Reference proteome</keyword>
<accession>A0A1Z5HPK0</accession>
<gene>
    <name evidence="2" type="ORF">KKC1_05200</name>
</gene>
<name>A0A1Z5HPK0_9FIRM</name>
<dbReference type="RefSeq" id="WP_088552906.1">
    <property type="nucleotide sequence ID" value="NZ_BDGJ01000016.1"/>
</dbReference>
<dbReference type="OrthoDB" id="9780120at2"/>
<dbReference type="Proteomes" id="UP000197032">
    <property type="component" value="Unassembled WGS sequence"/>
</dbReference>
<protein>
    <recommendedName>
        <fullName evidence="1">DUF2229 domain-containing protein</fullName>
    </recommendedName>
</protein>
<dbReference type="PANTHER" id="PTHR32329">
    <property type="entry name" value="BIFUNCTIONAL PROTEIN [INCLUDES 2-HYDROXYACYL-COA DEHYDRATASE (N-TER) AND ITS ACTIVATOR DOMAIN (C_TERM)-RELATED"/>
    <property type="match status" value="1"/>
</dbReference>
<comment type="caution">
    <text evidence="2">The sequence shown here is derived from an EMBL/GenBank/DDBJ whole genome shotgun (WGS) entry which is preliminary data.</text>
</comment>
<dbReference type="Pfam" id="PF09989">
    <property type="entry name" value="DUF2229"/>
    <property type="match status" value="1"/>
</dbReference>
<evidence type="ECO:0000259" key="1">
    <source>
        <dbReference type="Pfam" id="PF09989"/>
    </source>
</evidence>
<evidence type="ECO:0000313" key="2">
    <source>
        <dbReference type="EMBL" id="GAW91358.1"/>
    </source>
</evidence>
<organism evidence="2 3">
    <name type="scientific">Calderihabitans maritimus</name>
    <dbReference type="NCBI Taxonomy" id="1246530"/>
    <lineage>
        <taxon>Bacteria</taxon>
        <taxon>Bacillati</taxon>
        <taxon>Bacillota</taxon>
        <taxon>Clostridia</taxon>
        <taxon>Neomoorellales</taxon>
        <taxon>Calderihabitantaceae</taxon>
        <taxon>Calderihabitans</taxon>
    </lineage>
</organism>
<proteinExistence type="predicted"/>
<sequence>MKVTFPHMGNLYIVVRALLEELGLEVVVPPACSKRTLTLGARHSPEFACLPLKVNLGNYMEAAERGADTILMAGGVGPCRFGYYAEIQREILKDLGYEYEMVVLEPPDQHFSEVLAKIRYLTGRRSWKEIFKALRLAWWKALAVDRVERRVQYLRPREEATGRVDEIYRKALGAIDDASGREAIDRAVKQAEEELNSVPQREGPVLKIGIVGEIYTILEPFVNLNMERHLGRLGAEVRRSIYLSEWIDEHLFFGLLGTGGSRKVKKLAVPHLNSFVGGHGRETVGCTVRFAREGFQGVIQVAPLTCMPEIVAHSILPGVGRQENIPVMTFYVDEQSGEAGIVTRLEAFLDLVGRSNYKEIGLVQG</sequence>
<reference evidence="3" key="1">
    <citation type="journal article" date="2017" name="Appl. Environ. Microbiol.">
        <title>Genomic analysis of Calderihabitans maritimus KKC1, a thermophilic hydrogenogenic carboxydotrophic bacterium isolated from marine sediment.</title>
        <authorList>
            <person name="Omae K."/>
            <person name="Yoneda Y."/>
            <person name="Fukuyama Y."/>
            <person name="Yoshida T."/>
            <person name="Sako Y."/>
        </authorList>
    </citation>
    <scope>NUCLEOTIDE SEQUENCE [LARGE SCALE GENOMIC DNA]</scope>
    <source>
        <strain evidence="3">KKC1</strain>
    </source>
</reference>
<dbReference type="InterPro" id="IPR051805">
    <property type="entry name" value="Dehydratase_Activator_Redct"/>
</dbReference>
<dbReference type="Gene3D" id="3.40.50.11900">
    <property type="match status" value="1"/>
</dbReference>
<feature type="domain" description="DUF2229" evidence="1">
    <location>
        <begin position="8"/>
        <end position="72"/>
    </location>
</feature>